<keyword evidence="1" id="KW-0677">Repeat</keyword>
<protein>
    <recommendedName>
        <fullName evidence="4">Serine/threonine-protein phosphatase 4 regulatory subunit 1</fullName>
    </recommendedName>
</protein>
<gene>
    <name evidence="2" type="ORF">J1605_012919</name>
</gene>
<dbReference type="AlphaFoldDB" id="A0AB34GIG6"/>
<reference evidence="2 3" key="1">
    <citation type="submission" date="2022-11" db="EMBL/GenBank/DDBJ databases">
        <title>Whole genome sequence of Eschrichtius robustus ER-17-0199.</title>
        <authorList>
            <person name="Bruniche-Olsen A."/>
            <person name="Black A.N."/>
            <person name="Fields C.J."/>
            <person name="Walden K."/>
            <person name="Dewoody J.A."/>
        </authorList>
    </citation>
    <scope>NUCLEOTIDE SEQUENCE [LARGE SCALE GENOMIC DNA]</scope>
    <source>
        <strain evidence="2">ER-17-0199</strain>
        <tissue evidence="2">Blubber</tissue>
    </source>
</reference>
<dbReference type="Gene3D" id="1.25.10.10">
    <property type="entry name" value="Leucine-rich Repeat Variant"/>
    <property type="match status" value="1"/>
</dbReference>
<dbReference type="EMBL" id="JAIQCJ010002232">
    <property type="protein sequence ID" value="KAJ8779068.1"/>
    <property type="molecule type" value="Genomic_DNA"/>
</dbReference>
<evidence type="ECO:0000313" key="3">
    <source>
        <dbReference type="Proteomes" id="UP001159641"/>
    </source>
</evidence>
<proteinExistence type="predicted"/>
<sequence length="361" mass="40350">MHLMVTFLTHQDDGKDFELLLSEAGPQEEGGGTPEAVHRSCVARSEIQRVLDGLQEHMMNDPDVQVQVGCSVCGWRLVGMKLMAVNISTSVSARVGRPKSGRGGLVRCVHVQPVLLSQPSPWWSAGPVGFTSAERARCGQDVTKHKVIFGLERGFFEGGVVGQLPSLGYIGNVPDQLCRVQANLAVEPVTAWRLTKRHGCSPLEEDKSKLQDIIPQPLLDQYVSMTDPARAQTVNTDIAKRCAYSLPGVALTLGRQNWHCLKDTYETLASDVQWKVLRTLAFSIHELAVILGDQLTAADLLPIFNGFLKDLDEVRIGVLKHLYDFLKLLREDKRREYLYQLQEFVVTDNSRNWRFRYGLAE</sequence>
<dbReference type="GO" id="GO:0019888">
    <property type="term" value="F:protein phosphatase regulator activity"/>
    <property type="evidence" value="ECO:0007669"/>
    <property type="project" value="TreeGrafter"/>
</dbReference>
<accession>A0AB34GIG6</accession>
<organism evidence="2 3">
    <name type="scientific">Eschrichtius robustus</name>
    <name type="common">California gray whale</name>
    <name type="synonym">Eschrichtius gibbosus</name>
    <dbReference type="NCBI Taxonomy" id="9764"/>
    <lineage>
        <taxon>Eukaryota</taxon>
        <taxon>Metazoa</taxon>
        <taxon>Chordata</taxon>
        <taxon>Craniata</taxon>
        <taxon>Vertebrata</taxon>
        <taxon>Euteleostomi</taxon>
        <taxon>Mammalia</taxon>
        <taxon>Eutheria</taxon>
        <taxon>Laurasiatheria</taxon>
        <taxon>Artiodactyla</taxon>
        <taxon>Whippomorpha</taxon>
        <taxon>Cetacea</taxon>
        <taxon>Mysticeti</taxon>
        <taxon>Eschrichtiidae</taxon>
        <taxon>Eschrichtius</taxon>
    </lineage>
</organism>
<evidence type="ECO:0000256" key="1">
    <source>
        <dbReference type="ARBA" id="ARBA00022737"/>
    </source>
</evidence>
<evidence type="ECO:0008006" key="4">
    <source>
        <dbReference type="Google" id="ProtNLM"/>
    </source>
</evidence>
<dbReference type="InterPro" id="IPR016024">
    <property type="entry name" value="ARM-type_fold"/>
</dbReference>
<dbReference type="SUPFAM" id="SSF48371">
    <property type="entry name" value="ARM repeat"/>
    <property type="match status" value="1"/>
</dbReference>
<dbReference type="PANTHER" id="PTHR10648:SF7">
    <property type="entry name" value="WW-BINDING DOMAIN-CONTAINING PROTEIN-RELATED"/>
    <property type="match status" value="1"/>
</dbReference>
<name>A0AB34GIG6_ESCRO</name>
<dbReference type="GO" id="GO:0005737">
    <property type="term" value="C:cytoplasm"/>
    <property type="evidence" value="ECO:0007669"/>
    <property type="project" value="TreeGrafter"/>
</dbReference>
<dbReference type="PANTHER" id="PTHR10648">
    <property type="entry name" value="SERINE/THREONINE-PROTEIN PHOSPHATASE PP2A 65 KDA REGULATORY SUBUNIT"/>
    <property type="match status" value="1"/>
</dbReference>
<comment type="caution">
    <text evidence="2">The sequence shown here is derived from an EMBL/GenBank/DDBJ whole genome shotgun (WGS) entry which is preliminary data.</text>
</comment>
<dbReference type="InterPro" id="IPR051023">
    <property type="entry name" value="PP2A_Regulatory_Subunit_A"/>
</dbReference>
<keyword evidence="3" id="KW-1185">Reference proteome</keyword>
<dbReference type="InterPro" id="IPR011989">
    <property type="entry name" value="ARM-like"/>
</dbReference>
<dbReference type="Proteomes" id="UP001159641">
    <property type="component" value="Unassembled WGS sequence"/>
</dbReference>
<evidence type="ECO:0000313" key="2">
    <source>
        <dbReference type="EMBL" id="KAJ8779068.1"/>
    </source>
</evidence>